<dbReference type="GO" id="GO:0009103">
    <property type="term" value="P:lipopolysaccharide biosynthetic process"/>
    <property type="evidence" value="ECO:0007669"/>
    <property type="project" value="UniProtKB-ARBA"/>
</dbReference>
<dbReference type="RefSeq" id="WP_013138578.1">
    <property type="nucleotide sequence ID" value="NC_014168.1"/>
</dbReference>
<comment type="subcellular location">
    <subcellularLocation>
        <location evidence="1">Cell membrane</location>
        <topology evidence="1">Multi-pass membrane protein</topology>
    </subcellularLocation>
</comment>
<evidence type="ECO:0000313" key="13">
    <source>
        <dbReference type="Proteomes" id="UP000002247"/>
    </source>
</evidence>
<feature type="transmembrane region" description="Helical" evidence="9">
    <location>
        <begin position="112"/>
        <end position="133"/>
    </location>
</feature>
<feature type="region of interest" description="Disordered" evidence="8">
    <location>
        <begin position="1"/>
        <end position="26"/>
    </location>
</feature>
<dbReference type="GO" id="GO:0005886">
    <property type="term" value="C:plasma membrane"/>
    <property type="evidence" value="ECO:0007669"/>
    <property type="project" value="UniProtKB-SubCell"/>
</dbReference>
<dbReference type="EMBL" id="CP001958">
    <property type="protein sequence ID" value="ADG98125.1"/>
    <property type="molecule type" value="Genomic_DNA"/>
</dbReference>
<evidence type="ECO:0000313" key="12">
    <source>
        <dbReference type="EMBL" id="ADG98125.1"/>
    </source>
</evidence>
<feature type="transmembrane region" description="Helical" evidence="9">
    <location>
        <begin position="430"/>
        <end position="449"/>
    </location>
</feature>
<feature type="compositionally biased region" description="Low complexity" evidence="8">
    <location>
        <begin position="14"/>
        <end position="23"/>
    </location>
</feature>
<dbReference type="OrthoDB" id="5241882at2"/>
<dbReference type="InterPro" id="IPR038731">
    <property type="entry name" value="RgtA/B/C-like"/>
</dbReference>
<evidence type="ECO:0000256" key="6">
    <source>
        <dbReference type="ARBA" id="ARBA00022989"/>
    </source>
</evidence>
<feature type="transmembrane region" description="Helical" evidence="9">
    <location>
        <begin position="166"/>
        <end position="183"/>
    </location>
</feature>
<sequence>MRAPDLLEEQAGSAAGTTGMRAAPGRRRAAVPKHRWAVAALLVSTTGFWLIGLSRNGWANAFYSAAAQAGTQNWKAFLFGSSDAGNSITVDKPPAALWPMEISARIFGVNTWSLQVPQVLLGTASVALLYAIVGKRFGPGAGLLAGSALALTPVATLMFRYNNPDALLVFLMIAAVWALLRAVEDGRTRWIALCGALVGLGFLAKQLQVMLVVPALGATYLACGPRPLLVRLGQSLVGAVSALVAGGWWVLLVELTPARDRPYVGGSTNNSFLDLTFGYNGLERLRGGEGGGPPAPWGGSTGLTRMFSDVAGSQISWLLPAALVFLAAGLVLCRGAGRTDPARAFYLAWGGWLITTAGVFSFMTGLFHDYYTVALSPAVAALVGAGAAQLWRLRRTRGAALVLAATTAATAAWSWVLLGRSPEFLPPLRWAVLAFGAGAAVLIATAASAARWRSTVTLVSAALAVFAGPLAYCVQTLGTTHTGGIVTAGPEIPDAKTPFPQSASPGTTGGNSVGPALPGPANVTAGMVALLSKDAGGYRWAAAAQGSNEAAEYQLATGLPVMPLGGFIGGDPAPTLAEFQRYVAECEIHYYIAPGERGPRPPAGFDAPQEADMAQEAEEPSEADKIAAWVSRNYRAEVVDGVTVYDLTAAPTSGR</sequence>
<evidence type="ECO:0000256" key="1">
    <source>
        <dbReference type="ARBA" id="ARBA00004651"/>
    </source>
</evidence>
<feature type="transmembrane region" description="Helical" evidence="9">
    <location>
        <begin position="189"/>
        <end position="216"/>
    </location>
</feature>
<feature type="domain" description="Putative mannosyltransferase YkcA/B-like C-terminal" evidence="11">
    <location>
        <begin position="527"/>
        <end position="597"/>
    </location>
</feature>
<keyword evidence="2" id="KW-1003">Cell membrane</keyword>
<protein>
    <submittedName>
        <fullName evidence="12">Glycosyl transferase family 39</fullName>
    </submittedName>
</protein>
<dbReference type="InterPro" id="IPR050297">
    <property type="entry name" value="LipidA_mod_glycosyltrf_83"/>
</dbReference>
<keyword evidence="13" id="KW-1185">Reference proteome</keyword>
<feature type="region of interest" description="Disordered" evidence="8">
    <location>
        <begin position="597"/>
        <end position="620"/>
    </location>
</feature>
<dbReference type="KEGG" id="srt:Srot_1664"/>
<feature type="transmembrane region" description="Helical" evidence="9">
    <location>
        <begin position="315"/>
        <end position="333"/>
    </location>
</feature>
<dbReference type="InterPro" id="IPR056785">
    <property type="entry name" value="YkcA/B-like_C"/>
</dbReference>
<dbReference type="PANTHER" id="PTHR33908">
    <property type="entry name" value="MANNOSYLTRANSFERASE YKCB-RELATED"/>
    <property type="match status" value="1"/>
</dbReference>
<evidence type="ECO:0000256" key="4">
    <source>
        <dbReference type="ARBA" id="ARBA00022679"/>
    </source>
</evidence>
<keyword evidence="5 9" id="KW-0812">Transmembrane</keyword>
<dbReference type="PANTHER" id="PTHR33908:SF3">
    <property type="entry name" value="UNDECAPRENYL PHOSPHATE-ALPHA-4-AMINO-4-DEOXY-L-ARABINOSE ARABINOSYL TRANSFERASE"/>
    <property type="match status" value="1"/>
</dbReference>
<proteinExistence type="predicted"/>
<evidence type="ECO:0000256" key="9">
    <source>
        <dbReference type="SAM" id="Phobius"/>
    </source>
</evidence>
<dbReference type="eggNOG" id="COG1807">
    <property type="taxonomic scope" value="Bacteria"/>
</dbReference>
<dbReference type="Pfam" id="PF13231">
    <property type="entry name" value="PMT_2"/>
    <property type="match status" value="1"/>
</dbReference>
<evidence type="ECO:0000256" key="3">
    <source>
        <dbReference type="ARBA" id="ARBA00022676"/>
    </source>
</evidence>
<evidence type="ECO:0000259" key="11">
    <source>
        <dbReference type="Pfam" id="PF24878"/>
    </source>
</evidence>
<keyword evidence="4 12" id="KW-0808">Transferase</keyword>
<dbReference type="AlphaFoldDB" id="D6Z845"/>
<feature type="transmembrane region" description="Helical" evidence="9">
    <location>
        <begin position="456"/>
        <end position="472"/>
    </location>
</feature>
<organism evidence="12 13">
    <name type="scientific">Segniliparus rotundus (strain ATCC BAA-972 / CDC 1076 / CIP 108378 / DSM 44985 / JCM 13578)</name>
    <dbReference type="NCBI Taxonomy" id="640132"/>
    <lineage>
        <taxon>Bacteria</taxon>
        <taxon>Bacillati</taxon>
        <taxon>Actinomycetota</taxon>
        <taxon>Actinomycetes</taxon>
        <taxon>Mycobacteriales</taxon>
        <taxon>Segniliparaceae</taxon>
        <taxon>Segniliparus</taxon>
    </lineage>
</organism>
<feature type="domain" description="Glycosyltransferase RgtA/B/C/D-like" evidence="10">
    <location>
        <begin position="91"/>
        <end position="244"/>
    </location>
</feature>
<feature type="transmembrane region" description="Helical" evidence="9">
    <location>
        <begin position="36"/>
        <end position="53"/>
    </location>
</feature>
<reference evidence="12 13" key="1">
    <citation type="journal article" date="2010" name="Stand. Genomic Sci.">
        <title>Complete genome sequence of Segniliparus rotundus type strain (CDC 1076).</title>
        <authorList>
            <person name="Sikorski J."/>
            <person name="Lapidus A."/>
            <person name="Copeland A."/>
            <person name="Misra M."/>
            <person name="Glavina Del Rio T."/>
            <person name="Nolan M."/>
            <person name="Lucas S."/>
            <person name="Chen F."/>
            <person name="Tice H."/>
            <person name="Cheng J.F."/>
            <person name="Jando M."/>
            <person name="Schneider S."/>
            <person name="Bruce D."/>
            <person name="Goodwin L."/>
            <person name="Pitluck S."/>
            <person name="Liolios K."/>
            <person name="Mikhailova N."/>
            <person name="Pati A."/>
            <person name="Ivanova N."/>
            <person name="Mavromatis K."/>
            <person name="Chen A."/>
            <person name="Palaniappan K."/>
            <person name="Chertkov O."/>
            <person name="Land M."/>
            <person name="Hauser L."/>
            <person name="Chang Y.J."/>
            <person name="Jeffries C.D."/>
            <person name="Brettin T."/>
            <person name="Detter J.C."/>
            <person name="Han C."/>
            <person name="Rohde M."/>
            <person name="Goker M."/>
            <person name="Bristow J."/>
            <person name="Eisen J.A."/>
            <person name="Markowitz V."/>
            <person name="Hugenholtz P."/>
            <person name="Kyrpides N.C."/>
            <person name="Klenk H.P."/>
        </authorList>
    </citation>
    <scope>NUCLEOTIDE SEQUENCE [LARGE SCALE GENOMIC DNA]</scope>
    <source>
        <strain evidence="13">ATCC BAA-972 / CDC 1076 / CIP 108378 / DSM 44985 / JCM 13578</strain>
    </source>
</reference>
<gene>
    <name evidence="12" type="ordered locus">Srot_1664</name>
</gene>
<evidence type="ECO:0000256" key="8">
    <source>
        <dbReference type="SAM" id="MobiDB-lite"/>
    </source>
</evidence>
<feature type="transmembrane region" description="Helical" evidence="9">
    <location>
        <begin position="370"/>
        <end position="391"/>
    </location>
</feature>
<name>D6Z845_SEGRD</name>
<accession>D6Z845</accession>
<feature type="transmembrane region" description="Helical" evidence="9">
    <location>
        <begin position="345"/>
        <end position="364"/>
    </location>
</feature>
<evidence type="ECO:0000256" key="7">
    <source>
        <dbReference type="ARBA" id="ARBA00023136"/>
    </source>
</evidence>
<feature type="transmembrane region" description="Helical" evidence="9">
    <location>
        <begin position="398"/>
        <end position="418"/>
    </location>
</feature>
<dbReference type="Pfam" id="PF24878">
    <property type="entry name" value="YkcB_C"/>
    <property type="match status" value="1"/>
</dbReference>
<dbReference type="HOGENOM" id="CLU_007261_1_0_11"/>
<dbReference type="GO" id="GO:0016763">
    <property type="term" value="F:pentosyltransferase activity"/>
    <property type="evidence" value="ECO:0007669"/>
    <property type="project" value="TreeGrafter"/>
</dbReference>
<evidence type="ECO:0000259" key="10">
    <source>
        <dbReference type="Pfam" id="PF13231"/>
    </source>
</evidence>
<dbReference type="GO" id="GO:0010041">
    <property type="term" value="P:response to iron(III) ion"/>
    <property type="evidence" value="ECO:0007669"/>
    <property type="project" value="TreeGrafter"/>
</dbReference>
<feature type="transmembrane region" description="Helical" evidence="9">
    <location>
        <begin position="139"/>
        <end position="159"/>
    </location>
</feature>
<keyword evidence="3" id="KW-0328">Glycosyltransferase</keyword>
<keyword evidence="6 9" id="KW-1133">Transmembrane helix</keyword>
<dbReference type="STRING" id="640132.Srot_1664"/>
<keyword evidence="7 9" id="KW-0472">Membrane</keyword>
<evidence type="ECO:0000256" key="2">
    <source>
        <dbReference type="ARBA" id="ARBA00022475"/>
    </source>
</evidence>
<dbReference type="Proteomes" id="UP000002247">
    <property type="component" value="Chromosome"/>
</dbReference>
<evidence type="ECO:0000256" key="5">
    <source>
        <dbReference type="ARBA" id="ARBA00022692"/>
    </source>
</evidence>